<name>L8HKY1_ACACF</name>
<dbReference type="GO" id="GO:0016491">
    <property type="term" value="F:oxidoreductase activity"/>
    <property type="evidence" value="ECO:0007669"/>
    <property type="project" value="TreeGrafter"/>
</dbReference>
<organism evidence="9 10">
    <name type="scientific">Acanthamoeba castellanii (strain ATCC 30010 / Neff)</name>
    <dbReference type="NCBI Taxonomy" id="1257118"/>
    <lineage>
        <taxon>Eukaryota</taxon>
        <taxon>Amoebozoa</taxon>
        <taxon>Discosea</taxon>
        <taxon>Longamoebia</taxon>
        <taxon>Centramoebida</taxon>
        <taxon>Acanthamoebidae</taxon>
        <taxon>Acanthamoeba</taxon>
    </lineage>
</organism>
<feature type="compositionally biased region" description="Low complexity" evidence="6">
    <location>
        <begin position="51"/>
        <end position="64"/>
    </location>
</feature>
<sequence length="358" mass="39328">MEVITNVEDDCGQTTKASSTSSTLRFGVSAIPSSVISTGDEGEESSEEDGASTSSSSSKSLAMEKISGASTSKIIDANAVVDTGENDDGDGETSSTPSDLLLPDWKTRSLQRKQKAAYLASQYPPAKQRLDKALSFIYCFVMMRLFYNLLSSLSSLSSLVALLSAFALAALWADFVSGMLHWACDTYGSVDTPVVGKLLIRSFREHHIDPTAITRHPFFETNGNSILATLPFAVILAFNPPTAASGGFYYFLMCYLTCSTLLLSFTNQIHKWAHSHEPPSAVRALQKMGVILEGRAHQKHHFRPYDRDYCITTGWLNPLFEKIDYWRRIEDAIQSVTGAVPRKDDQNWSQPGAAPKQD</sequence>
<dbReference type="Pfam" id="PF10520">
    <property type="entry name" value="Lipid_desat"/>
    <property type="match status" value="1"/>
</dbReference>
<dbReference type="OMA" id="ILHWIAD"/>
<gene>
    <name evidence="9" type="ORF">ACA1_110500</name>
</gene>
<dbReference type="STRING" id="1257118.L8HKY1"/>
<dbReference type="GO" id="GO:0006631">
    <property type="term" value="P:fatty acid metabolic process"/>
    <property type="evidence" value="ECO:0007669"/>
    <property type="project" value="UniProtKB-UniPathway"/>
</dbReference>
<proteinExistence type="inferred from homology"/>
<dbReference type="PANTHER" id="PTHR48177">
    <property type="entry name" value="TRANSMEMBRANE PROTEIN 189"/>
    <property type="match status" value="1"/>
</dbReference>
<dbReference type="Proteomes" id="UP000011083">
    <property type="component" value="Unassembled WGS sequence"/>
</dbReference>
<evidence type="ECO:0000313" key="10">
    <source>
        <dbReference type="Proteomes" id="UP000011083"/>
    </source>
</evidence>
<evidence type="ECO:0000256" key="1">
    <source>
        <dbReference type="ARBA" id="ARBA00004141"/>
    </source>
</evidence>
<feature type="compositionally biased region" description="Acidic residues" evidence="6">
    <location>
        <begin position="40"/>
        <end position="50"/>
    </location>
</feature>
<feature type="domain" description="Lipid desaturase" evidence="8">
    <location>
        <begin position="171"/>
        <end position="344"/>
    </location>
</feature>
<keyword evidence="10" id="KW-1185">Reference proteome</keyword>
<evidence type="ECO:0000256" key="3">
    <source>
        <dbReference type="ARBA" id="ARBA00022692"/>
    </source>
</evidence>
<comment type="similarity">
    <text evidence="2">Belongs to the fatty acid desaturase CarF family.</text>
</comment>
<feature type="region of interest" description="Disordered" evidence="6">
    <location>
        <begin position="1"/>
        <end position="64"/>
    </location>
</feature>
<evidence type="ECO:0000256" key="4">
    <source>
        <dbReference type="ARBA" id="ARBA00022989"/>
    </source>
</evidence>
<dbReference type="KEGG" id="acan:ACA1_110500"/>
<dbReference type="RefSeq" id="XP_004357191.1">
    <property type="nucleotide sequence ID" value="XM_004357135.1"/>
</dbReference>
<evidence type="ECO:0000313" key="9">
    <source>
        <dbReference type="EMBL" id="ELR25036.1"/>
    </source>
</evidence>
<feature type="transmembrane region" description="Helical" evidence="7">
    <location>
        <begin position="156"/>
        <end position="173"/>
    </location>
</feature>
<dbReference type="EMBL" id="KB007806">
    <property type="protein sequence ID" value="ELR25036.1"/>
    <property type="molecule type" value="Genomic_DNA"/>
</dbReference>
<feature type="compositionally biased region" description="Polar residues" evidence="6">
    <location>
        <begin position="12"/>
        <end position="24"/>
    </location>
</feature>
<dbReference type="PANTHER" id="PTHR48177:SF1">
    <property type="entry name" value="PLASMANYLETHANOLAMINE DESATURASE 1"/>
    <property type="match status" value="1"/>
</dbReference>
<dbReference type="InterPro" id="IPR019547">
    <property type="entry name" value="Lipid_desat"/>
</dbReference>
<feature type="transmembrane region" description="Helical" evidence="7">
    <location>
        <begin position="248"/>
        <end position="266"/>
    </location>
</feature>
<protein>
    <submittedName>
        <fullName evidence="9">Ubiquitin-conjugating enzyme, putative</fullName>
    </submittedName>
</protein>
<dbReference type="GeneID" id="14926077"/>
<evidence type="ECO:0000256" key="7">
    <source>
        <dbReference type="SAM" id="Phobius"/>
    </source>
</evidence>
<keyword evidence="5 7" id="KW-0472">Membrane</keyword>
<dbReference type="AlphaFoldDB" id="L8HKY1"/>
<evidence type="ECO:0000256" key="6">
    <source>
        <dbReference type="SAM" id="MobiDB-lite"/>
    </source>
</evidence>
<comment type="subcellular location">
    <subcellularLocation>
        <location evidence="1">Membrane</location>
        <topology evidence="1">Multi-pass membrane protein</topology>
    </subcellularLocation>
</comment>
<feature type="region of interest" description="Disordered" evidence="6">
    <location>
        <begin position="79"/>
        <end position="100"/>
    </location>
</feature>
<accession>L8HKY1</accession>
<evidence type="ECO:0000256" key="5">
    <source>
        <dbReference type="ARBA" id="ARBA00023136"/>
    </source>
</evidence>
<evidence type="ECO:0000259" key="8">
    <source>
        <dbReference type="Pfam" id="PF10520"/>
    </source>
</evidence>
<dbReference type="OrthoDB" id="5103at2759"/>
<evidence type="ECO:0000256" key="2">
    <source>
        <dbReference type="ARBA" id="ARBA00007620"/>
    </source>
</evidence>
<dbReference type="GO" id="GO:0016020">
    <property type="term" value="C:membrane"/>
    <property type="evidence" value="ECO:0007669"/>
    <property type="project" value="UniProtKB-SubCell"/>
</dbReference>
<keyword evidence="4 7" id="KW-1133">Transmembrane helix</keyword>
<keyword evidence="3 7" id="KW-0812">Transmembrane</keyword>
<dbReference type="InterPro" id="IPR052601">
    <property type="entry name" value="Plasmalogen_desaturase"/>
</dbReference>
<reference evidence="9 10" key="1">
    <citation type="journal article" date="2013" name="Genome Biol.">
        <title>Genome of Acanthamoeba castellanii highlights extensive lateral gene transfer and early evolution of tyrosine kinase signaling.</title>
        <authorList>
            <person name="Clarke M."/>
            <person name="Lohan A.J."/>
            <person name="Liu B."/>
            <person name="Lagkouvardos I."/>
            <person name="Roy S."/>
            <person name="Zafar N."/>
            <person name="Bertelli C."/>
            <person name="Schilde C."/>
            <person name="Kianianmomeni A."/>
            <person name="Burglin T.R."/>
            <person name="Frech C."/>
            <person name="Turcotte B."/>
            <person name="Kopec K.O."/>
            <person name="Synnott J.M."/>
            <person name="Choo C."/>
            <person name="Paponov I."/>
            <person name="Finkler A."/>
            <person name="Soon Heng Tan C."/>
            <person name="Hutchins A.P."/>
            <person name="Weinmeier T."/>
            <person name="Rattei T."/>
            <person name="Chu J.S."/>
            <person name="Gimenez G."/>
            <person name="Irimia M."/>
            <person name="Rigden D.J."/>
            <person name="Fitzpatrick D.A."/>
            <person name="Lorenzo-Morales J."/>
            <person name="Bateman A."/>
            <person name="Chiu C.H."/>
            <person name="Tang P."/>
            <person name="Hegemann P."/>
            <person name="Fromm H."/>
            <person name="Raoult D."/>
            <person name="Greub G."/>
            <person name="Miranda-Saavedra D."/>
            <person name="Chen N."/>
            <person name="Nash P."/>
            <person name="Ginger M.L."/>
            <person name="Horn M."/>
            <person name="Schaap P."/>
            <person name="Caler L."/>
            <person name="Loftus B."/>
        </authorList>
    </citation>
    <scope>NUCLEOTIDE SEQUENCE [LARGE SCALE GENOMIC DNA]</scope>
    <source>
        <strain evidence="9 10">Neff</strain>
    </source>
</reference>
<dbReference type="UniPathway" id="UPA00199"/>
<dbReference type="VEuPathDB" id="AmoebaDB:ACA1_110500"/>